<protein>
    <submittedName>
        <fullName evidence="1">Uncharacterized protein</fullName>
    </submittedName>
</protein>
<reference evidence="1 2" key="1">
    <citation type="journal article" date="2012" name="Genome Biol.">
        <title>Genome and low-iron response of an oceanic diatom adapted to chronic iron limitation.</title>
        <authorList>
            <person name="Lommer M."/>
            <person name="Specht M."/>
            <person name="Roy A.S."/>
            <person name="Kraemer L."/>
            <person name="Andreson R."/>
            <person name="Gutowska M.A."/>
            <person name="Wolf J."/>
            <person name="Bergner S.V."/>
            <person name="Schilhabel M.B."/>
            <person name="Klostermeier U.C."/>
            <person name="Beiko R.G."/>
            <person name="Rosenstiel P."/>
            <person name="Hippler M."/>
            <person name="Laroche J."/>
        </authorList>
    </citation>
    <scope>NUCLEOTIDE SEQUENCE [LARGE SCALE GENOMIC DNA]</scope>
    <source>
        <strain evidence="1 2">CCMP1005</strain>
    </source>
</reference>
<evidence type="ECO:0000313" key="1">
    <source>
        <dbReference type="EMBL" id="EJK67309.1"/>
    </source>
</evidence>
<accession>K0SQN7</accession>
<keyword evidence="2" id="KW-1185">Reference proteome</keyword>
<gene>
    <name evidence="1" type="ORF">THAOC_11676</name>
</gene>
<organism evidence="1 2">
    <name type="scientific">Thalassiosira oceanica</name>
    <name type="common">Marine diatom</name>
    <dbReference type="NCBI Taxonomy" id="159749"/>
    <lineage>
        <taxon>Eukaryota</taxon>
        <taxon>Sar</taxon>
        <taxon>Stramenopiles</taxon>
        <taxon>Ochrophyta</taxon>
        <taxon>Bacillariophyta</taxon>
        <taxon>Coscinodiscophyceae</taxon>
        <taxon>Thalassiosirophycidae</taxon>
        <taxon>Thalassiosirales</taxon>
        <taxon>Thalassiosiraceae</taxon>
        <taxon>Thalassiosira</taxon>
    </lineage>
</organism>
<proteinExistence type="predicted"/>
<dbReference type="Proteomes" id="UP000266841">
    <property type="component" value="Unassembled WGS sequence"/>
</dbReference>
<name>K0SQN7_THAOC</name>
<dbReference type="EMBL" id="AGNL01013352">
    <property type="protein sequence ID" value="EJK67309.1"/>
    <property type="molecule type" value="Genomic_DNA"/>
</dbReference>
<evidence type="ECO:0000313" key="2">
    <source>
        <dbReference type="Proteomes" id="UP000266841"/>
    </source>
</evidence>
<dbReference type="AlphaFoldDB" id="K0SQN7"/>
<comment type="caution">
    <text evidence="1">The sequence shown here is derived from an EMBL/GenBank/DDBJ whole genome shotgun (WGS) entry which is preliminary data.</text>
</comment>
<sequence length="144" mass="15288">MHIVSDTPGRTTAHLTPPGPYGFNYVTPIHSDDCMSSLGCGRHDSFNAFNGQPWDTAITIADEHVAMSCRDVDAGTMDPKTREGMTLREGVRRPACTQKTRRRAAKAASPAAAGMPGYDAIFSKSLQPAALPALSIKIAGAMAK</sequence>